<evidence type="ECO:0000256" key="5">
    <source>
        <dbReference type="ARBA" id="ARBA00023002"/>
    </source>
</evidence>
<dbReference type="InterPro" id="IPR036396">
    <property type="entry name" value="Cyt_P450_sf"/>
</dbReference>
<protein>
    <recommendedName>
        <fullName evidence="11">Cytochrome P450</fullName>
    </recommendedName>
</protein>
<keyword evidence="5 8" id="KW-0560">Oxidoreductase</keyword>
<accession>A0ABY1N2L7</accession>
<evidence type="ECO:0000256" key="2">
    <source>
        <dbReference type="ARBA" id="ARBA00010617"/>
    </source>
</evidence>
<keyword evidence="3 8" id="KW-0349">Heme</keyword>
<evidence type="ECO:0000256" key="8">
    <source>
        <dbReference type="RuleBase" id="RU000461"/>
    </source>
</evidence>
<dbReference type="InterPro" id="IPR001128">
    <property type="entry name" value="Cyt_P450"/>
</dbReference>
<dbReference type="PANTHER" id="PTHR46696:SF4">
    <property type="entry name" value="BIOTIN BIOSYNTHESIS CYTOCHROME P450"/>
    <property type="match status" value="1"/>
</dbReference>
<comment type="similarity">
    <text evidence="2 8">Belongs to the cytochrome P450 family.</text>
</comment>
<evidence type="ECO:0000256" key="3">
    <source>
        <dbReference type="ARBA" id="ARBA00022617"/>
    </source>
</evidence>
<keyword evidence="7 8" id="KW-0503">Monooxygenase</keyword>
<evidence type="ECO:0000256" key="6">
    <source>
        <dbReference type="ARBA" id="ARBA00023004"/>
    </source>
</evidence>
<dbReference type="PANTHER" id="PTHR46696">
    <property type="entry name" value="P450, PUTATIVE (EUROFUNG)-RELATED"/>
    <property type="match status" value="1"/>
</dbReference>
<keyword evidence="6 8" id="KW-0408">Iron</keyword>
<keyword evidence="10" id="KW-1185">Reference proteome</keyword>
<dbReference type="Proteomes" id="UP000315460">
    <property type="component" value="Unassembled WGS sequence"/>
</dbReference>
<comment type="cofactor">
    <cofactor evidence="1">
        <name>heme</name>
        <dbReference type="ChEBI" id="CHEBI:30413"/>
    </cofactor>
</comment>
<evidence type="ECO:0000256" key="7">
    <source>
        <dbReference type="ARBA" id="ARBA00023033"/>
    </source>
</evidence>
<evidence type="ECO:0000256" key="4">
    <source>
        <dbReference type="ARBA" id="ARBA00022723"/>
    </source>
</evidence>
<evidence type="ECO:0008006" key="11">
    <source>
        <dbReference type="Google" id="ProtNLM"/>
    </source>
</evidence>
<dbReference type="PRINTS" id="PR00359">
    <property type="entry name" value="BP450"/>
</dbReference>
<comment type="caution">
    <text evidence="9">The sequence shown here is derived from an EMBL/GenBank/DDBJ whole genome shotgun (WGS) entry which is preliminary data.</text>
</comment>
<dbReference type="Pfam" id="PF00067">
    <property type="entry name" value="p450"/>
    <property type="match status" value="1"/>
</dbReference>
<sequence length="403" mass="43922">MWAGYRSASVAGMQDAHEITDLFDPSRTSPGIERVGDSGFYAVRSWDLIVEAASRVEDFSSNLTATMVVGPGGEVTEFPVAELGSPVHALATADGQVHRAHRSVVASSLSPRTLRAWRPFVDRRLRELWADGWRDGGIDWVADIAERLPPAVIAELMGLPPQDADRLWEWAFASTRMLDGMVTADELDDSLRSAGELVDHLSAAVTAAEAGQGASVLGALARELERGEISHDAAVQVLVQLVAAGIDSTVGHLGTLVWRLGQHPEHLDTLRSDPRRRSSFIEETLRTDAPFRGHYRHVTTDTELGGTALAAGSHLFLLWGSANRDPHRFGDPDRFGPDRDEGSHLSFGRGIHFCLGAALARVESRAALDFFLDLGGGLEIDVSRTEWHPSLLVRRLRSLRLSV</sequence>
<name>A0ABY1N2L7_9ACTN</name>
<reference evidence="9 10" key="1">
    <citation type="submission" date="2017-05" db="EMBL/GenBank/DDBJ databases">
        <authorList>
            <person name="Varghese N."/>
            <person name="Submissions S."/>
        </authorList>
    </citation>
    <scope>NUCLEOTIDE SEQUENCE [LARGE SCALE GENOMIC DNA]</scope>
    <source>
        <strain evidence="9 10">DSM 45139</strain>
    </source>
</reference>
<evidence type="ECO:0000313" key="10">
    <source>
        <dbReference type="Proteomes" id="UP000315460"/>
    </source>
</evidence>
<gene>
    <name evidence="9" type="ORF">SAMN06265174_10663</name>
</gene>
<dbReference type="PROSITE" id="PS00086">
    <property type="entry name" value="CYTOCHROME_P450"/>
    <property type="match status" value="1"/>
</dbReference>
<dbReference type="SUPFAM" id="SSF48264">
    <property type="entry name" value="Cytochrome P450"/>
    <property type="match status" value="1"/>
</dbReference>
<dbReference type="EMBL" id="FXTG01000006">
    <property type="protein sequence ID" value="SMO78891.1"/>
    <property type="molecule type" value="Genomic_DNA"/>
</dbReference>
<keyword evidence="4 8" id="KW-0479">Metal-binding</keyword>
<proteinExistence type="inferred from homology"/>
<dbReference type="Gene3D" id="1.10.630.10">
    <property type="entry name" value="Cytochrome P450"/>
    <property type="match status" value="1"/>
</dbReference>
<dbReference type="InterPro" id="IPR002397">
    <property type="entry name" value="Cyt_P450_B"/>
</dbReference>
<evidence type="ECO:0000313" key="9">
    <source>
        <dbReference type="EMBL" id="SMO78891.1"/>
    </source>
</evidence>
<dbReference type="InterPro" id="IPR017972">
    <property type="entry name" value="Cyt_P450_CS"/>
</dbReference>
<evidence type="ECO:0000256" key="1">
    <source>
        <dbReference type="ARBA" id="ARBA00001971"/>
    </source>
</evidence>
<organism evidence="9 10">
    <name type="scientific">Dietzia kunjamensis subsp. schimae</name>
    <dbReference type="NCBI Taxonomy" id="498198"/>
    <lineage>
        <taxon>Bacteria</taxon>
        <taxon>Bacillati</taxon>
        <taxon>Actinomycetota</taxon>
        <taxon>Actinomycetes</taxon>
        <taxon>Mycobacteriales</taxon>
        <taxon>Dietziaceae</taxon>
        <taxon>Dietzia</taxon>
    </lineage>
</organism>